<evidence type="ECO:0000313" key="2">
    <source>
        <dbReference type="Proteomes" id="UP001180020"/>
    </source>
</evidence>
<reference evidence="1" key="1">
    <citation type="journal article" date="2023" name="Nat. Commun.">
        <title>Diploid and tetraploid genomes of Acorus and the evolution of monocots.</title>
        <authorList>
            <person name="Ma L."/>
            <person name="Liu K.W."/>
            <person name="Li Z."/>
            <person name="Hsiao Y.Y."/>
            <person name="Qi Y."/>
            <person name="Fu T."/>
            <person name="Tang G.D."/>
            <person name="Zhang D."/>
            <person name="Sun W.H."/>
            <person name="Liu D.K."/>
            <person name="Li Y."/>
            <person name="Chen G.Z."/>
            <person name="Liu X.D."/>
            <person name="Liao X.Y."/>
            <person name="Jiang Y.T."/>
            <person name="Yu X."/>
            <person name="Hao Y."/>
            <person name="Huang J."/>
            <person name="Zhao X.W."/>
            <person name="Ke S."/>
            <person name="Chen Y.Y."/>
            <person name="Wu W.L."/>
            <person name="Hsu J.L."/>
            <person name="Lin Y.F."/>
            <person name="Huang M.D."/>
            <person name="Li C.Y."/>
            <person name="Huang L."/>
            <person name="Wang Z.W."/>
            <person name="Zhao X."/>
            <person name="Zhong W.Y."/>
            <person name="Peng D.H."/>
            <person name="Ahmad S."/>
            <person name="Lan S."/>
            <person name="Zhang J.S."/>
            <person name="Tsai W.C."/>
            <person name="Van de Peer Y."/>
            <person name="Liu Z.J."/>
        </authorList>
    </citation>
    <scope>NUCLEOTIDE SEQUENCE</scope>
    <source>
        <strain evidence="1">CP</strain>
    </source>
</reference>
<organism evidence="1 2">
    <name type="scientific">Acorus calamus</name>
    <name type="common">Sweet flag</name>
    <dbReference type="NCBI Taxonomy" id="4465"/>
    <lineage>
        <taxon>Eukaryota</taxon>
        <taxon>Viridiplantae</taxon>
        <taxon>Streptophyta</taxon>
        <taxon>Embryophyta</taxon>
        <taxon>Tracheophyta</taxon>
        <taxon>Spermatophyta</taxon>
        <taxon>Magnoliopsida</taxon>
        <taxon>Liliopsida</taxon>
        <taxon>Acoraceae</taxon>
        <taxon>Acorus</taxon>
    </lineage>
</organism>
<sequence length="87" mass="10109">MSVVLSTEGKPFFLQRSNSKQSRSFLKDTLPRRITYMEKMQKRLKFKKVIEENLRLCTLLDSKEAQLDVPDFKDECSALSSPLLVLL</sequence>
<accession>A0AAV9DCJ9</accession>
<dbReference type="EMBL" id="JAUJYO010000015">
    <property type="protein sequence ID" value="KAK1297743.1"/>
    <property type="molecule type" value="Genomic_DNA"/>
</dbReference>
<name>A0AAV9DCJ9_ACOCL</name>
<keyword evidence="2" id="KW-1185">Reference proteome</keyword>
<gene>
    <name evidence="1" type="ORF">QJS10_CPB15g00530</name>
</gene>
<dbReference type="Proteomes" id="UP001180020">
    <property type="component" value="Unassembled WGS sequence"/>
</dbReference>
<dbReference type="AlphaFoldDB" id="A0AAV9DCJ9"/>
<evidence type="ECO:0000313" key="1">
    <source>
        <dbReference type="EMBL" id="KAK1297743.1"/>
    </source>
</evidence>
<reference evidence="1" key="2">
    <citation type="submission" date="2023-06" db="EMBL/GenBank/DDBJ databases">
        <authorList>
            <person name="Ma L."/>
            <person name="Liu K.-W."/>
            <person name="Li Z."/>
            <person name="Hsiao Y.-Y."/>
            <person name="Qi Y."/>
            <person name="Fu T."/>
            <person name="Tang G."/>
            <person name="Zhang D."/>
            <person name="Sun W.-H."/>
            <person name="Liu D.-K."/>
            <person name="Li Y."/>
            <person name="Chen G.-Z."/>
            <person name="Liu X.-D."/>
            <person name="Liao X.-Y."/>
            <person name="Jiang Y.-T."/>
            <person name="Yu X."/>
            <person name="Hao Y."/>
            <person name="Huang J."/>
            <person name="Zhao X.-W."/>
            <person name="Ke S."/>
            <person name="Chen Y.-Y."/>
            <person name="Wu W.-L."/>
            <person name="Hsu J.-L."/>
            <person name="Lin Y.-F."/>
            <person name="Huang M.-D."/>
            <person name="Li C.-Y."/>
            <person name="Huang L."/>
            <person name="Wang Z.-W."/>
            <person name="Zhao X."/>
            <person name="Zhong W.-Y."/>
            <person name="Peng D.-H."/>
            <person name="Ahmad S."/>
            <person name="Lan S."/>
            <person name="Zhang J.-S."/>
            <person name="Tsai W.-C."/>
            <person name="Van De Peer Y."/>
            <person name="Liu Z.-J."/>
        </authorList>
    </citation>
    <scope>NUCLEOTIDE SEQUENCE</scope>
    <source>
        <strain evidence="1">CP</strain>
        <tissue evidence="1">Leaves</tissue>
    </source>
</reference>
<protein>
    <submittedName>
        <fullName evidence="1">Uncharacterized protein</fullName>
    </submittedName>
</protein>
<comment type="caution">
    <text evidence="1">The sequence shown here is derived from an EMBL/GenBank/DDBJ whole genome shotgun (WGS) entry which is preliminary data.</text>
</comment>
<proteinExistence type="predicted"/>